<organism evidence="2 3">
    <name type="scientific">Virgibacillus kapii</name>
    <dbReference type="NCBI Taxonomy" id="1638645"/>
    <lineage>
        <taxon>Bacteria</taxon>
        <taxon>Bacillati</taxon>
        <taxon>Bacillota</taxon>
        <taxon>Bacilli</taxon>
        <taxon>Bacillales</taxon>
        <taxon>Bacillaceae</taxon>
        <taxon>Virgibacillus</taxon>
    </lineage>
</organism>
<sequence>MDEIERIEQDAHHFALTSNPPIHKVEIRLIDFDWLVNRAKDEEKQAKRVQELEKEVIRLHGSRDALTKRLEEKNQRYKQALEFYADEKSYTEKVNDEWGAATAILVDRGSKARKELKGVEG</sequence>
<evidence type="ECO:0000313" key="3">
    <source>
        <dbReference type="Proteomes" id="UP000634435"/>
    </source>
</evidence>
<name>A0ABQ2DPX8_9BACI</name>
<protein>
    <submittedName>
        <fullName evidence="2">Uncharacterized protein</fullName>
    </submittedName>
</protein>
<keyword evidence="3" id="KW-1185">Reference proteome</keyword>
<dbReference type="RefSeq" id="WP_188943253.1">
    <property type="nucleotide sequence ID" value="NZ_BMPN01000003.1"/>
</dbReference>
<proteinExistence type="predicted"/>
<evidence type="ECO:0000256" key="1">
    <source>
        <dbReference type="SAM" id="Coils"/>
    </source>
</evidence>
<dbReference type="Proteomes" id="UP000634435">
    <property type="component" value="Unassembled WGS sequence"/>
</dbReference>
<comment type="caution">
    <text evidence="2">The sequence shown here is derived from an EMBL/GenBank/DDBJ whole genome shotgun (WGS) entry which is preliminary data.</text>
</comment>
<reference evidence="3" key="1">
    <citation type="journal article" date="2019" name="Int. J. Syst. Evol. Microbiol.">
        <title>The Global Catalogue of Microorganisms (GCM) 10K type strain sequencing project: providing services to taxonomists for standard genome sequencing and annotation.</title>
        <authorList>
            <consortium name="The Broad Institute Genomics Platform"/>
            <consortium name="The Broad Institute Genome Sequencing Center for Infectious Disease"/>
            <person name="Wu L."/>
            <person name="Ma J."/>
        </authorList>
    </citation>
    <scope>NUCLEOTIDE SEQUENCE [LARGE SCALE GENOMIC DNA]</scope>
    <source>
        <strain evidence="3">JCM 30071</strain>
    </source>
</reference>
<accession>A0ABQ2DPX8</accession>
<dbReference type="EMBL" id="BMPN01000003">
    <property type="protein sequence ID" value="GGJ61877.1"/>
    <property type="molecule type" value="Genomic_DNA"/>
</dbReference>
<evidence type="ECO:0000313" key="2">
    <source>
        <dbReference type="EMBL" id="GGJ61877.1"/>
    </source>
</evidence>
<keyword evidence="1" id="KW-0175">Coiled coil</keyword>
<gene>
    <name evidence="2" type="ORF">GCM10007111_24950</name>
</gene>
<feature type="coiled-coil region" evidence="1">
    <location>
        <begin position="49"/>
        <end position="87"/>
    </location>
</feature>